<keyword evidence="4" id="KW-1185">Reference proteome</keyword>
<organism evidence="3 4">
    <name type="scientific">Aspergillus lucknowensis</name>
    <dbReference type="NCBI Taxonomy" id="176173"/>
    <lineage>
        <taxon>Eukaryota</taxon>
        <taxon>Fungi</taxon>
        <taxon>Dikarya</taxon>
        <taxon>Ascomycota</taxon>
        <taxon>Pezizomycotina</taxon>
        <taxon>Eurotiomycetes</taxon>
        <taxon>Eurotiomycetidae</taxon>
        <taxon>Eurotiales</taxon>
        <taxon>Aspergillaceae</taxon>
        <taxon>Aspergillus</taxon>
        <taxon>Aspergillus subgen. Nidulantes</taxon>
    </lineage>
</organism>
<dbReference type="PANTHER" id="PTHR45737">
    <property type="entry name" value="VON WILLEBRAND FACTOR A DOMAIN-CONTAINING PROTEIN 5A"/>
    <property type="match status" value="1"/>
</dbReference>
<dbReference type="Proteomes" id="UP001610432">
    <property type="component" value="Unassembled WGS sequence"/>
</dbReference>
<feature type="domain" description="VIT" evidence="2">
    <location>
        <begin position="60"/>
        <end position="190"/>
    </location>
</feature>
<proteinExistence type="predicted"/>
<gene>
    <name evidence="3" type="ORF">BJX67DRAFT_385193</name>
</gene>
<dbReference type="Pfam" id="PF13768">
    <property type="entry name" value="VWA_3"/>
    <property type="match status" value="1"/>
</dbReference>
<sequence>MTVIPGILFSAVEPPNPYEDDRDWERIRASQHSIRPRTTTGDARYIGHTVLPVKPPLPDSQPPPPEWQPRQILLPPFSVSLAVSVTDGTAKAVVTQTFRNDSSKNLEKGTYQFPVPYESSVVDFKCQIGTTKTLQGHVKPRPEARQEFNEAVQGGQSAGLVEQDSPEIFRTELGNIPPHTTVEMKLSFIFFLKYTLADDVTTTVLTIPTYVAPRYGNPGFELRMTHPLHKTKLSLDIDILTNTEIRDVRSDTHQVAVERGGHQRQCQRWADFVTSSPSHESTSASVKLDGDSACLDRDFVLVISSHPPIEEELPHATLEISPDSKGSSAMMVEIPPSFMLRGQQPIEDTEVIFLADRSGSMLDKIPGLKSSLEFFLRGLPRTRFNLYCFGSDFTSLWPASREYGDDTLGEALDYVSRFTNNMGGTDLLPALESLVACRGQGSLDVIVLTDGEVWQLQKTIEFVRKTHTESNGAVRFFAMGIGSAVSHQLVEGIANAGGGYAEIIPLASSSGWEARMVAVLKAAMTGHVTGVSIEVEGVDIFSRSDPVTPPTVQMSPGDVSSLSPFVRNRIFILAENSQLNAQSVIKIKRRSLDGREVVTAVPLYVLQEQDSTLHKFAARALLGDLERGRSWIQHDERADRTSTEESELTRKEGERLGCLYSQVSKWTSFVAVETLNEVGNEKASSDSREYATSMSSDLKMTGVEEMDVDWDLLYPGGGSSGLNYGDLNIGSSMPRSPKGRRSLSMKAAQLIGTVFMPGLGAGEGVKATACHVTKNSPGAVVGHPQEHVPSTSFARPAPRAALFRWRKRKSPNLAVSAASYPVSSPQGDELEFVRRVLRFQKSNGMFEVPESDGEKVLGVDLYRIVESLQQKRADYNLAVTVAVVAWLEVKLPQHRGLWLRMVEKAREYIQLYPGSDEESLLDAAEEMVKEKDSGEVQAN</sequence>
<dbReference type="SUPFAM" id="SSF53300">
    <property type="entry name" value="vWA-like"/>
    <property type="match status" value="1"/>
</dbReference>
<evidence type="ECO:0000259" key="1">
    <source>
        <dbReference type="PROSITE" id="PS50234"/>
    </source>
</evidence>
<accession>A0ABR4LEJ7</accession>
<evidence type="ECO:0000313" key="3">
    <source>
        <dbReference type="EMBL" id="KAL2862960.1"/>
    </source>
</evidence>
<dbReference type="Gene3D" id="3.40.50.410">
    <property type="entry name" value="von Willebrand factor, type A domain"/>
    <property type="match status" value="1"/>
</dbReference>
<feature type="domain" description="VWFA" evidence="1">
    <location>
        <begin position="350"/>
        <end position="528"/>
    </location>
</feature>
<name>A0ABR4LEJ7_9EURO</name>
<dbReference type="SMART" id="SM00327">
    <property type="entry name" value="VWA"/>
    <property type="match status" value="1"/>
</dbReference>
<dbReference type="PANTHER" id="PTHR45737:SF4">
    <property type="entry name" value="VON WILLEBRAND DOMAIN PROTEIN (AFU_ORTHOLOGUE AFUA_4G01160)"/>
    <property type="match status" value="1"/>
</dbReference>
<dbReference type="InterPro" id="IPR002035">
    <property type="entry name" value="VWF_A"/>
</dbReference>
<dbReference type="RefSeq" id="XP_070881939.1">
    <property type="nucleotide sequence ID" value="XM_071033805.1"/>
</dbReference>
<dbReference type="InterPro" id="IPR013694">
    <property type="entry name" value="VIT"/>
</dbReference>
<protein>
    <submittedName>
        <fullName evidence="3">von Willebrand factor type A domain-containing protein</fullName>
    </submittedName>
</protein>
<dbReference type="EMBL" id="JBFXLQ010000059">
    <property type="protein sequence ID" value="KAL2862960.1"/>
    <property type="molecule type" value="Genomic_DNA"/>
</dbReference>
<evidence type="ECO:0000313" key="4">
    <source>
        <dbReference type="Proteomes" id="UP001610432"/>
    </source>
</evidence>
<dbReference type="Pfam" id="PF08487">
    <property type="entry name" value="VIT"/>
    <property type="match status" value="1"/>
</dbReference>
<dbReference type="GeneID" id="98148877"/>
<comment type="caution">
    <text evidence="3">The sequence shown here is derived from an EMBL/GenBank/DDBJ whole genome shotgun (WGS) entry which is preliminary data.</text>
</comment>
<reference evidence="3 4" key="1">
    <citation type="submission" date="2024-07" db="EMBL/GenBank/DDBJ databases">
        <title>Section-level genome sequencing and comparative genomics of Aspergillus sections Usti and Cavernicolus.</title>
        <authorList>
            <consortium name="Lawrence Berkeley National Laboratory"/>
            <person name="Nybo J.L."/>
            <person name="Vesth T.C."/>
            <person name="Theobald S."/>
            <person name="Frisvad J.C."/>
            <person name="Larsen T.O."/>
            <person name="Kjaerboelling I."/>
            <person name="Rothschild-Mancinelli K."/>
            <person name="Lyhne E.K."/>
            <person name="Kogle M.E."/>
            <person name="Barry K."/>
            <person name="Clum A."/>
            <person name="Na H."/>
            <person name="Ledsgaard L."/>
            <person name="Lin J."/>
            <person name="Lipzen A."/>
            <person name="Kuo A."/>
            <person name="Riley R."/>
            <person name="Mondo S."/>
            <person name="Labutti K."/>
            <person name="Haridas S."/>
            <person name="Pangalinan J."/>
            <person name="Salamov A.A."/>
            <person name="Simmons B.A."/>
            <person name="Magnuson J.K."/>
            <person name="Chen J."/>
            <person name="Drula E."/>
            <person name="Henrissat B."/>
            <person name="Wiebenga A."/>
            <person name="Lubbers R.J."/>
            <person name="Gomes A.C."/>
            <person name="Macurrencykelacurrency M.R."/>
            <person name="Stajich J."/>
            <person name="Grigoriev I.V."/>
            <person name="Mortensen U.H."/>
            <person name="De Vries R.P."/>
            <person name="Baker S.E."/>
            <person name="Andersen M.R."/>
        </authorList>
    </citation>
    <scope>NUCLEOTIDE SEQUENCE [LARGE SCALE GENOMIC DNA]</scope>
    <source>
        <strain evidence="3 4">CBS 449.75</strain>
    </source>
</reference>
<dbReference type="PROSITE" id="PS51468">
    <property type="entry name" value="VIT"/>
    <property type="match status" value="1"/>
</dbReference>
<dbReference type="PROSITE" id="PS50234">
    <property type="entry name" value="VWFA"/>
    <property type="match status" value="1"/>
</dbReference>
<dbReference type="InterPro" id="IPR036465">
    <property type="entry name" value="vWFA_dom_sf"/>
</dbReference>
<dbReference type="SMART" id="SM00609">
    <property type="entry name" value="VIT"/>
    <property type="match status" value="1"/>
</dbReference>
<evidence type="ECO:0000259" key="2">
    <source>
        <dbReference type="PROSITE" id="PS51468"/>
    </source>
</evidence>